<name>A0A1C3NT70_9ACTN</name>
<evidence type="ECO:0000256" key="1">
    <source>
        <dbReference type="SAM" id="MobiDB-lite"/>
    </source>
</evidence>
<dbReference type="InterPro" id="IPR036412">
    <property type="entry name" value="HAD-like_sf"/>
</dbReference>
<dbReference type="SUPFAM" id="SSF56784">
    <property type="entry name" value="HAD-like"/>
    <property type="match status" value="1"/>
</dbReference>
<accession>A0A1C3NT70</accession>
<feature type="region of interest" description="Disordered" evidence="1">
    <location>
        <begin position="1"/>
        <end position="27"/>
    </location>
</feature>
<organism evidence="2 3">
    <name type="scientific">Candidatus Protofrankia californiensis</name>
    <dbReference type="NCBI Taxonomy" id="1839754"/>
    <lineage>
        <taxon>Bacteria</taxon>
        <taxon>Bacillati</taxon>
        <taxon>Actinomycetota</taxon>
        <taxon>Actinomycetes</taxon>
        <taxon>Frankiales</taxon>
        <taxon>Frankiaceae</taxon>
        <taxon>Protofrankia</taxon>
    </lineage>
</organism>
<dbReference type="EMBL" id="FLUV01000109">
    <property type="protein sequence ID" value="SBW17540.1"/>
    <property type="molecule type" value="Genomic_DNA"/>
</dbReference>
<evidence type="ECO:0000313" key="3">
    <source>
        <dbReference type="Proteomes" id="UP000199013"/>
    </source>
</evidence>
<sequence length="77" mass="8199">MATPPCEPAVTPSYRQRATGRPRQGPAAVLFDRDGTLCIDIPHNTEVNRVLSVPTAAAVLARLAARELVATSSRETS</sequence>
<protein>
    <submittedName>
        <fullName evidence="2">Uncharacterized protein</fullName>
    </submittedName>
</protein>
<gene>
    <name evidence="2" type="ORF">FDG2_0264</name>
</gene>
<keyword evidence="3" id="KW-1185">Reference proteome</keyword>
<evidence type="ECO:0000313" key="2">
    <source>
        <dbReference type="EMBL" id="SBW17540.1"/>
    </source>
</evidence>
<proteinExistence type="predicted"/>
<dbReference type="AlphaFoldDB" id="A0A1C3NT70"/>
<dbReference type="Proteomes" id="UP000199013">
    <property type="component" value="Unassembled WGS sequence"/>
</dbReference>
<reference evidence="3" key="1">
    <citation type="submission" date="2016-02" db="EMBL/GenBank/DDBJ databases">
        <authorList>
            <person name="Wibberg D."/>
        </authorList>
    </citation>
    <scope>NUCLEOTIDE SEQUENCE [LARGE SCALE GENOMIC DNA]</scope>
</reference>